<evidence type="ECO:0000313" key="2">
    <source>
        <dbReference type="EMBL" id="KAG7414214.1"/>
    </source>
</evidence>
<dbReference type="PANTHER" id="PTHR37535">
    <property type="entry name" value="FLUG DOMAIN PROTEIN"/>
    <property type="match status" value="1"/>
</dbReference>
<dbReference type="PANTHER" id="PTHR37535:SF3">
    <property type="entry name" value="FLUG DOMAIN-CONTAINING PROTEIN"/>
    <property type="match status" value="1"/>
</dbReference>
<feature type="region of interest" description="Disordered" evidence="1">
    <location>
        <begin position="862"/>
        <end position="897"/>
    </location>
</feature>
<evidence type="ECO:0000256" key="1">
    <source>
        <dbReference type="SAM" id="MobiDB-lite"/>
    </source>
</evidence>
<feature type="compositionally biased region" description="Basic and acidic residues" evidence="1">
    <location>
        <begin position="880"/>
        <end position="889"/>
    </location>
</feature>
<dbReference type="EMBL" id="JAELUQ010000005">
    <property type="protein sequence ID" value="KAG7414214.1"/>
    <property type="molecule type" value="Genomic_DNA"/>
</dbReference>
<proteinExistence type="predicted"/>
<gene>
    <name evidence="2" type="ORF">Forpe1208_v007456</name>
</gene>
<reference evidence="2" key="1">
    <citation type="submission" date="2021-04" db="EMBL/GenBank/DDBJ databases">
        <title>First draft genome resource for Brassicaceae pathogens Fusarium oxysporum f. sp. raphani and Fusarium oxysporum f. sp. rapae.</title>
        <authorList>
            <person name="Asai S."/>
        </authorList>
    </citation>
    <scope>NUCLEOTIDE SEQUENCE</scope>
    <source>
        <strain evidence="2">Tf1208</strain>
    </source>
</reference>
<dbReference type="InterPro" id="IPR021842">
    <property type="entry name" value="DUF3435"/>
</dbReference>
<accession>A0A8J5TV33</accession>
<protein>
    <submittedName>
        <fullName evidence="2">Uncharacterized protein</fullName>
    </submittedName>
</protein>
<comment type="caution">
    <text evidence="2">The sequence shown here is derived from an EMBL/GenBank/DDBJ whole genome shotgun (WGS) entry which is preliminary data.</text>
</comment>
<dbReference type="Proteomes" id="UP000694050">
    <property type="component" value="Unassembled WGS sequence"/>
</dbReference>
<dbReference type="Pfam" id="PF11917">
    <property type="entry name" value="DUF3435"/>
    <property type="match status" value="1"/>
</dbReference>
<sequence>MDGPSRSTARGRVPDKRYSLFDIINRIDANNEDEIFQLVTSLDEHARDSDNFRWQSVGTQKSQDRVRSNYRHFLQTIKVINEDITEEVIDKEMFLGDKEKITKQMKMFIMFVAKYGRGRAQGTRISYRGLVVYRNALNFWHNRMAKKYNQTPLPRSTLFVITTEAMRYATQAFQLAGTAKMDMSKVGLPELRQLIDFDMISAPNIEVAECHHLAWCIGRICAVRPGSLARSDNKPANSPQKPFLIWNDIELSRDEQNGKFSARLYFRNLKTNYEDPEKSRGKTVQASALTCIIKSPQNTENMIFSVPHRLLAMAIRRGILDGIETLGQLFSSKAKYISIKPEFLDKPVFLAASPRGLKVTEEPMRATALTQYVSLRGQKIGYSQDLTFYSFRRRAATDLTRKIGGDAARSLMNHDPDFRTLEKYYLSLEDTLDVSGLALDEVDGDTGGHTEEMLKSGHDLAIHVLTDERARKIHGPALNALMSQMMLGDENYPALASAKELRNYKRVVRRAAIKALLAQEVQDQRREMSQTDYNERVRRLERSRLGELVLKKARRNLAAPEPIDEGESPIDEPPTAVDETTGLFIHDVEELPEQDLDDQINNTGGDGVIHRELDEGEPEANEDIPYIEAAKAFMQLILSKTMSEYRNLRKNGVPCPQCQDDDTISQELKNKRYYDATHLYDHERSKLHLPKQKWVRRITQAFEASGEKRITCPYCKQLGKESSFFHVKALVKHITYGSFGAEHDRLKRADGWYDDGWEKHPESKSKTFRKNQERQRQVKMAALNIRYSQYEPSPAVPHPTRAGIVFAPGSRPITRAGVKMVPAEEISKPAPIPDRYKSAIRVGDINEPFKIPKGLEGLIKTTRMKFPTIDPEQETGGGKKGKEVEKEGPLENESGDE</sequence>
<dbReference type="AlphaFoldDB" id="A0A8J5TV33"/>
<organism evidence="2 3">
    <name type="scientific">Fusarium oxysporum f. sp. rapae</name>
    <dbReference type="NCBI Taxonomy" id="485398"/>
    <lineage>
        <taxon>Eukaryota</taxon>
        <taxon>Fungi</taxon>
        <taxon>Dikarya</taxon>
        <taxon>Ascomycota</taxon>
        <taxon>Pezizomycotina</taxon>
        <taxon>Sordariomycetes</taxon>
        <taxon>Hypocreomycetidae</taxon>
        <taxon>Hypocreales</taxon>
        <taxon>Nectriaceae</taxon>
        <taxon>Fusarium</taxon>
        <taxon>Fusarium oxysporum species complex</taxon>
    </lineage>
</organism>
<name>A0A8J5TV33_FUSOX</name>
<evidence type="ECO:0000313" key="3">
    <source>
        <dbReference type="Proteomes" id="UP000694050"/>
    </source>
</evidence>